<dbReference type="KEGG" id="dvv:114342259"/>
<feature type="compositionally biased region" description="Acidic residues" evidence="6">
    <location>
        <begin position="1272"/>
        <end position="1296"/>
    </location>
</feature>
<feature type="region of interest" description="Disordered" evidence="6">
    <location>
        <begin position="347"/>
        <end position="367"/>
    </location>
</feature>
<feature type="compositionally biased region" description="Polar residues" evidence="6">
    <location>
        <begin position="347"/>
        <end position="363"/>
    </location>
</feature>
<keyword evidence="2" id="KW-0597">Phosphoprotein</keyword>
<dbReference type="PANTHER" id="PTHR46896">
    <property type="entry name" value="SENTRIN-SPECIFIC PROTEASE"/>
    <property type="match status" value="1"/>
</dbReference>
<evidence type="ECO:0000256" key="3">
    <source>
        <dbReference type="ARBA" id="ARBA00022670"/>
    </source>
</evidence>
<evidence type="ECO:0000259" key="7">
    <source>
        <dbReference type="PROSITE" id="PS50600"/>
    </source>
</evidence>
<keyword evidence="3" id="KW-0645">Protease</keyword>
<feature type="region of interest" description="Disordered" evidence="6">
    <location>
        <begin position="147"/>
        <end position="166"/>
    </location>
</feature>
<dbReference type="PANTHER" id="PTHR46896:SF3">
    <property type="entry name" value="FI06413P-RELATED"/>
    <property type="match status" value="1"/>
</dbReference>
<feature type="compositionally biased region" description="Pro residues" evidence="6">
    <location>
        <begin position="737"/>
        <end position="750"/>
    </location>
</feature>
<feature type="domain" description="Ubiquitin-like protease family profile" evidence="7">
    <location>
        <begin position="1108"/>
        <end position="1413"/>
    </location>
</feature>
<dbReference type="GO" id="GO:0070139">
    <property type="term" value="F:SUMO-specific endopeptidase activity"/>
    <property type="evidence" value="ECO:0007669"/>
    <property type="project" value="TreeGrafter"/>
</dbReference>
<comment type="similarity">
    <text evidence="1">Belongs to the peptidase C48 family.</text>
</comment>
<dbReference type="InterPro" id="IPR038765">
    <property type="entry name" value="Papain-like_cys_pep_sf"/>
</dbReference>
<feature type="region of interest" description="Disordered" evidence="6">
    <location>
        <begin position="697"/>
        <end position="752"/>
    </location>
</feature>
<dbReference type="GO" id="GO:0006508">
    <property type="term" value="P:proteolysis"/>
    <property type="evidence" value="ECO:0007669"/>
    <property type="project" value="UniProtKB-KW"/>
</dbReference>
<feature type="region of interest" description="Disordered" evidence="6">
    <location>
        <begin position="1478"/>
        <end position="1601"/>
    </location>
</feature>
<dbReference type="OrthoDB" id="442460at2759"/>
<dbReference type="PROSITE" id="PS50600">
    <property type="entry name" value="ULP_PROTEASE"/>
    <property type="match status" value="1"/>
</dbReference>
<feature type="region of interest" description="Disordered" evidence="6">
    <location>
        <begin position="1270"/>
        <end position="1337"/>
    </location>
</feature>
<feature type="region of interest" description="Disordered" evidence="6">
    <location>
        <begin position="282"/>
        <end position="307"/>
    </location>
</feature>
<evidence type="ECO:0000256" key="6">
    <source>
        <dbReference type="SAM" id="MobiDB-lite"/>
    </source>
</evidence>
<name>A0A6P7GT27_DIAVI</name>
<dbReference type="Gene3D" id="3.40.395.10">
    <property type="entry name" value="Adenoviral Proteinase, Chain A"/>
    <property type="match status" value="1"/>
</dbReference>
<dbReference type="RefSeq" id="XP_028149197.1">
    <property type="nucleotide sequence ID" value="XM_028293396.1"/>
</dbReference>
<dbReference type="GO" id="GO:0016926">
    <property type="term" value="P:protein desumoylation"/>
    <property type="evidence" value="ECO:0007669"/>
    <property type="project" value="TreeGrafter"/>
</dbReference>
<evidence type="ECO:0000256" key="5">
    <source>
        <dbReference type="ARBA" id="ARBA00022801"/>
    </source>
</evidence>
<evidence type="ECO:0000313" key="8">
    <source>
        <dbReference type="RefSeq" id="XP_028149197.1"/>
    </source>
</evidence>
<dbReference type="Pfam" id="PF02902">
    <property type="entry name" value="Peptidase_C48"/>
    <property type="match status" value="1"/>
</dbReference>
<feature type="region of interest" description="Disordered" evidence="6">
    <location>
        <begin position="380"/>
        <end position="584"/>
    </location>
</feature>
<dbReference type="InParanoid" id="A0A6P7GT27"/>
<evidence type="ECO:0000256" key="1">
    <source>
        <dbReference type="ARBA" id="ARBA00005234"/>
    </source>
</evidence>
<dbReference type="InterPro" id="IPR003653">
    <property type="entry name" value="Peptidase_C48_C"/>
</dbReference>
<feature type="compositionally biased region" description="Low complexity" evidence="6">
    <location>
        <begin position="1305"/>
        <end position="1327"/>
    </location>
</feature>
<dbReference type="SUPFAM" id="SSF54001">
    <property type="entry name" value="Cysteine proteinases"/>
    <property type="match status" value="1"/>
</dbReference>
<feature type="region of interest" description="Disordered" evidence="6">
    <location>
        <begin position="826"/>
        <end position="885"/>
    </location>
</feature>
<organism evidence="8">
    <name type="scientific">Diabrotica virgifera virgifera</name>
    <name type="common">western corn rootworm</name>
    <dbReference type="NCBI Taxonomy" id="50390"/>
    <lineage>
        <taxon>Eukaryota</taxon>
        <taxon>Metazoa</taxon>
        <taxon>Ecdysozoa</taxon>
        <taxon>Arthropoda</taxon>
        <taxon>Hexapoda</taxon>
        <taxon>Insecta</taxon>
        <taxon>Pterygota</taxon>
        <taxon>Neoptera</taxon>
        <taxon>Endopterygota</taxon>
        <taxon>Coleoptera</taxon>
        <taxon>Polyphaga</taxon>
        <taxon>Cucujiformia</taxon>
        <taxon>Chrysomeloidea</taxon>
        <taxon>Chrysomelidae</taxon>
        <taxon>Galerucinae</taxon>
        <taxon>Diabroticina</taxon>
        <taxon>Diabroticites</taxon>
        <taxon>Diabrotica</taxon>
    </lineage>
</organism>
<feature type="compositionally biased region" description="Low complexity" evidence="6">
    <location>
        <begin position="826"/>
        <end position="840"/>
    </location>
</feature>
<reference evidence="8" key="1">
    <citation type="submission" date="2025-08" db="UniProtKB">
        <authorList>
            <consortium name="RefSeq"/>
        </authorList>
    </citation>
    <scope>IDENTIFICATION</scope>
    <source>
        <tissue evidence="8">Whole insect</tissue>
    </source>
</reference>
<dbReference type="FunCoup" id="A0A6P7GT27">
    <property type="interactions" value="752"/>
</dbReference>
<sequence>MAQPQYFEVLNNSNKNQEQHFFSNIEDSTVQYVITPDNTQVQLPSQQIPNQIVQTQIVQQSLIQQPIQIQTPQYTLIKDGTIRTTEGQQIFFVENAITTDGIVIEKQIQHTQQPIVLNHQISQPAIARAPLMKPTLNQQVSLEVIQKQKPMQRPPNPNQNQARLHSPSVGQIRQIGNVPNKTPGSPIIPSIGRSQIAGQTNLRHGLVRTGQSTFRPQTASVRQTEPNQVRLPIRTPNQVVSNRPSLIRSPVANTINQRLQGLSQHQPVQVVQQPSAQLSKFISQGSSASDTEMKSEDQEAVSLPDGTVVSMTSYKKMLADQKARNTPPKQPVGQQNNQIHQATNLQQNSPLQPNSSVQSTNPLPQSPLLIAQNNNLAASRRAVNTPPNKPPTATKKRNPSPRVPRAQQPKTPKAPRGRAGSQANQQQQQQQSNTPGHFSMLSQQHNANKPQQQQQFSSPLPALASLSQPQQQSQIQQQVPMQSQQKQQLQPQLQSSQQQQQNQVQPSQQQNQMQPSQQQNQMQTSQQQQQNQMQPSQQQQQKQMQLPQQQQQAARQPSQQQQQHQQSPSPAQMQQNQQARARGSQANYVIQPPKLNQKPANQRPLPAFVPSSHIQKIIEETPLSEEFADSIRMLVLLENGEQRLITFTLPKEACTIQEILEQVNVPFNLDTNIQVMETNSEGINYIVTVGNMAKTRFGLDDSSSSPQEATPVHTQEDQYQVQQPQTQDASSTTQKNPPEPPKSPVPPPVKETPKLVKGMLAVCACCGFLSEDFNKCQRCFRKLPDTVKAMPDPRTTGNAGIAANPVGQKRDIAAVAVAQQQKHQAMLQQQQQQAQQGQQQKTTSAAPAPKVPSPQKRKATRSKTLEDSVHVISSDEEEEESPKLSENLLQKLGNSVTISPKSKEPSLADIQRHLSKNDSPTKSIAEKEIIRTKVHCRTVRIGSYRCIPLEDIVIDSEAVTIKVPHPHKEKGVKTITFAKCDTVKVLVSFNSSLPVIFYYLNPSAASQVRTVLDMMTDSDYYYDPLSLEDEVHRRLTLLPDDLSEENKNAFQTIYSQPASIFEELNIKEANDILIKTCPKDVARPTPGFGAFAEIKQLLTYPPEGRYRLTINTEDYMCLAQDQFLNDVIIDFYLTYLVDNLPPEQKSKIHVFSTFFYKRLTTKPTKASRKSQPSELDPTLSPAQKRHARVKKWSKNVNIFEKDFVIVPINENAHWFLAIICFPGMSGCHTWDGKPYKLEVISRKKKPATTTVSIANVTVAIKQEKLGKAISCDDPELSDKDEAEGDDSEMESDDSEELPLSQNGQTPISTPTSTTSTDSPVKSTSTPTHTSRGSKEPRLPIKQPCILIFDSLSGASRCRVVATLRDYLTCEYKSRMGSERVFNKDVIKGASPKVPQQNNFTDCGLYLLQYVEQFFKDPIKDFRIPIKEIQNWFEEITVTKKREDIAILIKTLMREYGKDLRLVPDNIMFPTLHGKIVEHEMDDEEEDEEEMMEEEEEEEEESFDTSKDDLPMNSSKESLSEAFDEGELKGEETGSPIKPSNEAVPSDFVTQRVVNPKPDVSEFSLPRQTNRDTLSILKAKRIVRHRNTDDGPSLKKPRNGQD</sequence>
<dbReference type="GO" id="GO:0005634">
    <property type="term" value="C:nucleus"/>
    <property type="evidence" value="ECO:0007669"/>
    <property type="project" value="TreeGrafter"/>
</dbReference>
<keyword evidence="4" id="KW-0833">Ubl conjugation pathway</keyword>
<feature type="compositionally biased region" description="Low complexity" evidence="6">
    <location>
        <begin position="451"/>
        <end position="579"/>
    </location>
</feature>
<feature type="compositionally biased region" description="Low complexity" evidence="6">
    <location>
        <begin position="717"/>
        <end position="727"/>
    </location>
</feature>
<accession>A0A6P7GT27</accession>
<evidence type="ECO:0000256" key="2">
    <source>
        <dbReference type="ARBA" id="ARBA00022553"/>
    </source>
</evidence>
<proteinExistence type="inferred from homology"/>
<feature type="compositionally biased region" description="Low complexity" evidence="6">
    <location>
        <begin position="417"/>
        <end position="433"/>
    </location>
</feature>
<keyword evidence="5" id="KW-0378">Hydrolase</keyword>
<evidence type="ECO:0000256" key="4">
    <source>
        <dbReference type="ARBA" id="ARBA00022786"/>
    </source>
</evidence>
<gene>
    <name evidence="8" type="primary">LOC114342259</name>
</gene>
<dbReference type="GO" id="GO:0005737">
    <property type="term" value="C:cytoplasm"/>
    <property type="evidence" value="ECO:0007669"/>
    <property type="project" value="TreeGrafter"/>
</dbReference>
<feature type="compositionally biased region" description="Basic and acidic residues" evidence="6">
    <location>
        <begin position="1585"/>
        <end position="1601"/>
    </location>
</feature>
<dbReference type="InterPro" id="IPR051947">
    <property type="entry name" value="Sentrin-specific_protease"/>
</dbReference>
<feature type="compositionally biased region" description="Polar residues" evidence="6">
    <location>
        <begin position="434"/>
        <end position="450"/>
    </location>
</feature>
<feature type="compositionally biased region" description="Acidic residues" evidence="6">
    <location>
        <begin position="1479"/>
        <end position="1502"/>
    </location>
</feature>
<protein>
    <submittedName>
        <fullName evidence="8">Uncharacterized protein LOC114342259</fullName>
    </submittedName>
</protein>